<dbReference type="Proteomes" id="UP000094622">
    <property type="component" value="Unassembled WGS sequence"/>
</dbReference>
<dbReference type="AlphaFoldDB" id="A0A1E3H1K4"/>
<sequence length="30" mass="3233">MALNVKKLTSVSVIAVMAMSGVARATRWKI</sequence>
<evidence type="ECO:0000313" key="2">
    <source>
        <dbReference type="Proteomes" id="UP000094622"/>
    </source>
</evidence>
<organism evidence="1 2">
    <name type="scientific">Methylobrevis pamukkalensis</name>
    <dbReference type="NCBI Taxonomy" id="1439726"/>
    <lineage>
        <taxon>Bacteria</taxon>
        <taxon>Pseudomonadati</taxon>
        <taxon>Pseudomonadota</taxon>
        <taxon>Alphaproteobacteria</taxon>
        <taxon>Hyphomicrobiales</taxon>
        <taxon>Pleomorphomonadaceae</taxon>
        <taxon>Methylobrevis</taxon>
    </lineage>
</organism>
<comment type="caution">
    <text evidence="1">The sequence shown here is derived from an EMBL/GenBank/DDBJ whole genome shotgun (WGS) entry which is preliminary data.</text>
</comment>
<accession>A0A1E3H1K4</accession>
<proteinExistence type="predicted"/>
<evidence type="ECO:0000313" key="1">
    <source>
        <dbReference type="EMBL" id="ODN70182.1"/>
    </source>
</evidence>
<protein>
    <submittedName>
        <fullName evidence="1">Uncharacterized protein</fullName>
    </submittedName>
</protein>
<keyword evidence="2" id="KW-1185">Reference proteome</keyword>
<gene>
    <name evidence="1" type="ORF">A6302_02516</name>
</gene>
<name>A0A1E3H1K4_9HYPH</name>
<dbReference type="EMBL" id="MCRJ01000059">
    <property type="protein sequence ID" value="ODN70182.1"/>
    <property type="molecule type" value="Genomic_DNA"/>
</dbReference>
<reference evidence="1 2" key="1">
    <citation type="submission" date="2016-07" db="EMBL/GenBank/DDBJ databases">
        <title>Draft Genome Sequence of Methylobrevis pamukkalensis PK2.</title>
        <authorList>
            <person name="Vasilenko O.V."/>
            <person name="Doronina N.V."/>
            <person name="Shmareva M.N."/>
            <person name="Tarlachkov S.V."/>
            <person name="Mustakhimov I."/>
            <person name="Trotsenko Y.A."/>
        </authorList>
    </citation>
    <scope>NUCLEOTIDE SEQUENCE [LARGE SCALE GENOMIC DNA]</scope>
    <source>
        <strain evidence="1 2">PK2</strain>
    </source>
</reference>